<dbReference type="InterPro" id="IPR014966">
    <property type="entry name" value="FRG-dom"/>
</dbReference>
<sequence length="283" mass="33250">MEDFKFIGKDKVPIVAKINTLDEFKRFVFSYSYKFDEETPDEFKQIPLASDSSTNYARYYRGHSHVDYRLQSTLERYLEKFGKQIDIEKDYERLQEKYLEHCKRILLNQSIDGYILLPSNLKDDDIWAFAQHYQLKTPLLDWTKSFFVALYFAFESQEENQYRVIYELNEFFNVGKKLIIEPEIKIGNRINAQKGVFTKLSSIELEDIATMNTNFGDGYVFHRLSKTLISSKLRKDVLAYLASINIDASTIYPDLLGKIKLCEIGIDNAIAAINLEYEDKEEY</sequence>
<dbReference type="SMART" id="SM00901">
    <property type="entry name" value="FRG"/>
    <property type="match status" value="1"/>
</dbReference>
<name>A0A502LDV5_HAEHA</name>
<evidence type="ECO:0000313" key="3">
    <source>
        <dbReference type="Proteomes" id="UP000316282"/>
    </source>
</evidence>
<dbReference type="Pfam" id="PF08867">
    <property type="entry name" value="FRG"/>
    <property type="match status" value="1"/>
</dbReference>
<gene>
    <name evidence="2" type="ORF">EUX52_06555</name>
</gene>
<dbReference type="EMBL" id="SDPD01000008">
    <property type="protein sequence ID" value="TPH21129.1"/>
    <property type="molecule type" value="Genomic_DNA"/>
</dbReference>
<organism evidence="2 3">
    <name type="scientific">Haemophilus haemolyticus</name>
    <dbReference type="NCBI Taxonomy" id="726"/>
    <lineage>
        <taxon>Bacteria</taxon>
        <taxon>Pseudomonadati</taxon>
        <taxon>Pseudomonadota</taxon>
        <taxon>Gammaproteobacteria</taxon>
        <taxon>Pasteurellales</taxon>
        <taxon>Pasteurellaceae</taxon>
        <taxon>Haemophilus</taxon>
    </lineage>
</organism>
<protein>
    <submittedName>
        <fullName evidence="2">FRG domain-containing protein</fullName>
    </submittedName>
</protein>
<dbReference type="AlphaFoldDB" id="A0A502LDV5"/>
<dbReference type="RefSeq" id="WP_140527645.1">
    <property type="nucleotide sequence ID" value="NZ_SDPD01000008.1"/>
</dbReference>
<evidence type="ECO:0000259" key="1">
    <source>
        <dbReference type="SMART" id="SM00901"/>
    </source>
</evidence>
<evidence type="ECO:0000313" key="2">
    <source>
        <dbReference type="EMBL" id="TPH21129.1"/>
    </source>
</evidence>
<dbReference type="Proteomes" id="UP000316282">
    <property type="component" value="Unassembled WGS sequence"/>
</dbReference>
<proteinExistence type="predicted"/>
<feature type="domain" description="FRG" evidence="1">
    <location>
        <begin position="54"/>
        <end position="166"/>
    </location>
</feature>
<reference evidence="2 3" key="1">
    <citation type="submission" date="2019-01" db="EMBL/GenBank/DDBJ databases">
        <title>Comparative genomic analysis identifies haemin-independent Haemophilus haemolyticus: a formal re-classification of Haemophilus intermedius.</title>
        <authorList>
            <person name="Harris T.M."/>
            <person name="Price E.P."/>
            <person name="Sarovich D.S."/>
            <person name="Norskov-Lauritsen N."/>
            <person name="Beissbarth J."/>
            <person name="Chang A.B."/>
            <person name="Smith-Vaughan H.C."/>
        </authorList>
    </citation>
    <scope>NUCLEOTIDE SEQUENCE [LARGE SCALE GENOMIC DNA]</scope>
    <source>
        <strain evidence="2 3">60982 B Hi-1</strain>
    </source>
</reference>
<accession>A0A502LDV5</accession>
<comment type="caution">
    <text evidence="2">The sequence shown here is derived from an EMBL/GenBank/DDBJ whole genome shotgun (WGS) entry which is preliminary data.</text>
</comment>